<reference evidence="8" key="2">
    <citation type="submission" date="2009-11" db="EMBL/GenBank/DDBJ databases">
        <title>The Genome Sequence of Allomyces macrogynus strain ATCC 38327.</title>
        <authorList>
            <consortium name="The Broad Institute Genome Sequencing Platform"/>
            <person name="Russ C."/>
            <person name="Cuomo C."/>
            <person name="Shea T."/>
            <person name="Young S.K."/>
            <person name="Zeng Q."/>
            <person name="Koehrsen M."/>
            <person name="Haas B."/>
            <person name="Borodovsky M."/>
            <person name="Guigo R."/>
            <person name="Alvarado L."/>
            <person name="Berlin A."/>
            <person name="Borenstein D."/>
            <person name="Chen Z."/>
            <person name="Engels R."/>
            <person name="Freedman E."/>
            <person name="Gellesch M."/>
            <person name="Goldberg J."/>
            <person name="Griggs A."/>
            <person name="Gujja S."/>
            <person name="Heiman D."/>
            <person name="Hepburn T."/>
            <person name="Howarth C."/>
            <person name="Jen D."/>
            <person name="Larson L."/>
            <person name="Lewis B."/>
            <person name="Mehta T."/>
            <person name="Park D."/>
            <person name="Pearson M."/>
            <person name="Roberts A."/>
            <person name="Saif S."/>
            <person name="Shenoy N."/>
            <person name="Sisk P."/>
            <person name="Stolte C."/>
            <person name="Sykes S."/>
            <person name="Walk T."/>
            <person name="White J."/>
            <person name="Yandava C."/>
            <person name="Burger G."/>
            <person name="Gray M.W."/>
            <person name="Holland P.W.H."/>
            <person name="King N."/>
            <person name="Lang F.B.F."/>
            <person name="Roger A.J."/>
            <person name="Ruiz-Trillo I."/>
            <person name="Lander E."/>
            <person name="Nusbaum C."/>
        </authorList>
    </citation>
    <scope>NUCLEOTIDE SEQUENCE [LARGE SCALE GENOMIC DNA]</scope>
    <source>
        <strain evidence="8">ATCC 38327</strain>
    </source>
</reference>
<dbReference type="PIRSF" id="PIRSF015665">
    <property type="entry name" value="CHOPT"/>
    <property type="match status" value="1"/>
</dbReference>
<gene>
    <name evidence="7" type="ORF">AMAG_11290</name>
</gene>
<dbReference type="VEuPathDB" id="FungiDB:AMAG_11290"/>
<evidence type="ECO:0000313" key="7">
    <source>
        <dbReference type="EMBL" id="KNE66799.1"/>
    </source>
</evidence>
<protein>
    <recommendedName>
        <fullName evidence="9">CDP-alcohol phosphatidyltransferase</fullName>
    </recommendedName>
</protein>
<name>A0A0L0SWR7_ALLM3</name>
<accession>A0A0L0SWR7</accession>
<feature type="transmembrane region" description="Helical" evidence="6">
    <location>
        <begin position="51"/>
        <end position="71"/>
    </location>
</feature>
<dbReference type="InterPro" id="IPR043130">
    <property type="entry name" value="CDP-OH_PTrfase_TM_dom"/>
</dbReference>
<dbReference type="PROSITE" id="PS00379">
    <property type="entry name" value="CDP_ALCOHOL_P_TRANSF"/>
    <property type="match status" value="1"/>
</dbReference>
<feature type="transmembrane region" description="Helical" evidence="6">
    <location>
        <begin position="170"/>
        <end position="194"/>
    </location>
</feature>
<evidence type="ECO:0000256" key="5">
    <source>
        <dbReference type="RuleBase" id="RU003750"/>
    </source>
</evidence>
<dbReference type="OMA" id="QNMGQGW"/>
<dbReference type="EMBL" id="GG745351">
    <property type="protein sequence ID" value="KNE66799.1"/>
    <property type="molecule type" value="Genomic_DNA"/>
</dbReference>
<comment type="similarity">
    <text evidence="2 5">Belongs to the CDP-alcohol phosphatidyltransferase class-I family.</text>
</comment>
<keyword evidence="8" id="KW-1185">Reference proteome</keyword>
<dbReference type="STRING" id="578462.A0A0L0SWR7"/>
<dbReference type="Proteomes" id="UP000054350">
    <property type="component" value="Unassembled WGS sequence"/>
</dbReference>
<dbReference type="GO" id="GO:0008654">
    <property type="term" value="P:phospholipid biosynthetic process"/>
    <property type="evidence" value="ECO:0007669"/>
    <property type="project" value="InterPro"/>
</dbReference>
<evidence type="ECO:0000256" key="6">
    <source>
        <dbReference type="SAM" id="Phobius"/>
    </source>
</evidence>
<dbReference type="InterPro" id="IPR000462">
    <property type="entry name" value="CDP-OH_P_trans"/>
</dbReference>
<dbReference type="GO" id="GO:0016020">
    <property type="term" value="C:membrane"/>
    <property type="evidence" value="ECO:0007669"/>
    <property type="project" value="UniProtKB-SubCell"/>
</dbReference>
<feature type="transmembrane region" description="Helical" evidence="6">
    <location>
        <begin position="78"/>
        <end position="96"/>
    </location>
</feature>
<sequence>MTGVYIPAALRGNLRKYKYAGTDKSLVSRYILQPYWNTIINYVPMWMAPNLVTLSGFMFIVVNVIVTLALSENLTVPLPSWCYYMFGVFLFLYQSLDAIDGKQARRTGQSGPLGELFDHGCDALNSTLTVICVSSALDIGHSYWHLVSLVCTLGNFYLSTWEEYHTGVLALSYFSGPVEGILGVVAMFLATGLYGPRFWHQPTPLLALPLYQTFIYLSIAIIAFNIITSLINVVHVKRSGAIRALGGLAPFIGTSALVAAWAMLWPPLVESHAVPLSLYVTFLFGLLVGRIIVAHVVKAPFPFTNVAMVPLVVIVANLAVEKATGIRAIPADMDVTVLWATVGWSALAYAHFAKDVIGDICAELDIWCLVIKHPLHKKKV</sequence>
<dbReference type="eggNOG" id="KOG2877">
    <property type="taxonomic scope" value="Eukaryota"/>
</dbReference>
<feature type="transmembrane region" description="Helical" evidence="6">
    <location>
        <begin position="276"/>
        <end position="296"/>
    </location>
</feature>
<evidence type="ECO:0000256" key="2">
    <source>
        <dbReference type="ARBA" id="ARBA00010441"/>
    </source>
</evidence>
<feature type="transmembrane region" description="Helical" evidence="6">
    <location>
        <begin position="303"/>
        <end position="320"/>
    </location>
</feature>
<dbReference type="InterPro" id="IPR048254">
    <property type="entry name" value="CDP_ALCOHOL_P_TRANSF_CS"/>
</dbReference>
<evidence type="ECO:0008006" key="9">
    <source>
        <dbReference type="Google" id="ProtNLM"/>
    </source>
</evidence>
<evidence type="ECO:0000256" key="1">
    <source>
        <dbReference type="ARBA" id="ARBA00004370"/>
    </source>
</evidence>
<keyword evidence="3 5" id="KW-0808">Transferase</keyword>
<keyword evidence="4 6" id="KW-0472">Membrane</keyword>
<organism evidence="7 8">
    <name type="scientific">Allomyces macrogynus (strain ATCC 38327)</name>
    <name type="common">Allomyces javanicus var. macrogynus</name>
    <dbReference type="NCBI Taxonomy" id="578462"/>
    <lineage>
        <taxon>Eukaryota</taxon>
        <taxon>Fungi</taxon>
        <taxon>Fungi incertae sedis</taxon>
        <taxon>Blastocladiomycota</taxon>
        <taxon>Blastocladiomycetes</taxon>
        <taxon>Blastocladiales</taxon>
        <taxon>Blastocladiaceae</taxon>
        <taxon>Allomyces</taxon>
    </lineage>
</organism>
<dbReference type="Gene3D" id="1.20.120.1760">
    <property type="match status" value="1"/>
</dbReference>
<evidence type="ECO:0000313" key="8">
    <source>
        <dbReference type="Proteomes" id="UP000054350"/>
    </source>
</evidence>
<dbReference type="OrthoDB" id="196717at2759"/>
<dbReference type="PANTHER" id="PTHR10414">
    <property type="entry name" value="ETHANOLAMINEPHOSPHOTRANSFERASE"/>
    <property type="match status" value="1"/>
</dbReference>
<evidence type="ECO:0000256" key="3">
    <source>
        <dbReference type="ARBA" id="ARBA00022679"/>
    </source>
</evidence>
<evidence type="ECO:0000256" key="4">
    <source>
        <dbReference type="ARBA" id="ARBA00023136"/>
    </source>
</evidence>
<dbReference type="PANTHER" id="PTHR10414:SF37">
    <property type="entry name" value="BB IN A BOXCAR, ISOFORM C"/>
    <property type="match status" value="1"/>
</dbReference>
<dbReference type="Pfam" id="PF01066">
    <property type="entry name" value="CDP-OH_P_transf"/>
    <property type="match status" value="1"/>
</dbReference>
<proteinExistence type="inferred from homology"/>
<feature type="transmembrane region" description="Helical" evidence="6">
    <location>
        <begin position="214"/>
        <end position="234"/>
    </location>
</feature>
<keyword evidence="6" id="KW-1133">Transmembrane helix</keyword>
<feature type="transmembrane region" description="Helical" evidence="6">
    <location>
        <begin position="241"/>
        <end position="264"/>
    </location>
</feature>
<keyword evidence="6" id="KW-0812">Transmembrane</keyword>
<reference evidence="7 8" key="1">
    <citation type="submission" date="2009-11" db="EMBL/GenBank/DDBJ databases">
        <title>Annotation of Allomyces macrogynus ATCC 38327.</title>
        <authorList>
            <consortium name="The Broad Institute Genome Sequencing Platform"/>
            <person name="Russ C."/>
            <person name="Cuomo C."/>
            <person name="Burger G."/>
            <person name="Gray M.W."/>
            <person name="Holland P.W.H."/>
            <person name="King N."/>
            <person name="Lang F.B.F."/>
            <person name="Roger A.J."/>
            <person name="Ruiz-Trillo I."/>
            <person name="Young S.K."/>
            <person name="Zeng Q."/>
            <person name="Gargeya S."/>
            <person name="Fitzgerald M."/>
            <person name="Haas B."/>
            <person name="Abouelleil A."/>
            <person name="Alvarado L."/>
            <person name="Arachchi H.M."/>
            <person name="Berlin A."/>
            <person name="Chapman S.B."/>
            <person name="Gearin G."/>
            <person name="Goldberg J."/>
            <person name="Griggs A."/>
            <person name="Gujja S."/>
            <person name="Hansen M."/>
            <person name="Heiman D."/>
            <person name="Howarth C."/>
            <person name="Larimer J."/>
            <person name="Lui A."/>
            <person name="MacDonald P.J.P."/>
            <person name="McCowen C."/>
            <person name="Montmayeur A."/>
            <person name="Murphy C."/>
            <person name="Neiman D."/>
            <person name="Pearson M."/>
            <person name="Priest M."/>
            <person name="Roberts A."/>
            <person name="Saif S."/>
            <person name="Shea T."/>
            <person name="Sisk P."/>
            <person name="Stolte C."/>
            <person name="Sykes S."/>
            <person name="Wortman J."/>
            <person name="Nusbaum C."/>
            <person name="Birren B."/>
        </authorList>
    </citation>
    <scope>NUCLEOTIDE SEQUENCE [LARGE SCALE GENOMIC DNA]</scope>
    <source>
        <strain evidence="7 8">ATCC 38327</strain>
    </source>
</reference>
<dbReference type="GO" id="GO:0016780">
    <property type="term" value="F:phosphotransferase activity, for other substituted phosphate groups"/>
    <property type="evidence" value="ECO:0007669"/>
    <property type="project" value="InterPro"/>
</dbReference>
<dbReference type="InterPro" id="IPR014472">
    <property type="entry name" value="CHOPT"/>
</dbReference>
<comment type="subcellular location">
    <subcellularLocation>
        <location evidence="1">Membrane</location>
    </subcellularLocation>
</comment>
<dbReference type="AlphaFoldDB" id="A0A0L0SWR7"/>